<evidence type="ECO:0000313" key="3">
    <source>
        <dbReference type="Proteomes" id="UP000520814"/>
    </source>
</evidence>
<gene>
    <name evidence="2" type="ORF">HNQ39_004294</name>
</gene>
<reference evidence="2 3" key="1">
    <citation type="submission" date="2020-08" db="EMBL/GenBank/DDBJ databases">
        <title>Genomic Encyclopedia of Type Strains, Phase IV (KMG-IV): sequencing the most valuable type-strain genomes for metagenomic binning, comparative biology and taxonomic classification.</title>
        <authorList>
            <person name="Goeker M."/>
        </authorList>
    </citation>
    <scope>NUCLEOTIDE SEQUENCE [LARGE SCALE GENOMIC DNA]</scope>
    <source>
        <strain evidence="2 3">DSM 23562</strain>
    </source>
</reference>
<sequence length="86" mass="10102">MKTTPVESLEYNQCEEAVKRLNDFLSRELAPDEEVQVQRHLQECNGCFEKFHFEETLLRRLRDAVGQVQAPDGLRQRILGLLHKNH</sequence>
<dbReference type="RefSeq" id="WP_184201575.1">
    <property type="nucleotide sequence ID" value="NZ_JACHGW010000004.1"/>
</dbReference>
<protein>
    <submittedName>
        <fullName evidence="2">Anti-sigma factor (TIGR02949 family)</fullName>
    </submittedName>
</protein>
<keyword evidence="3" id="KW-1185">Reference proteome</keyword>
<dbReference type="Pfam" id="PF13490">
    <property type="entry name" value="zf-HC2"/>
    <property type="match status" value="1"/>
</dbReference>
<feature type="domain" description="Putative zinc-finger" evidence="1">
    <location>
        <begin position="14"/>
        <end position="47"/>
    </location>
</feature>
<dbReference type="InterPro" id="IPR027383">
    <property type="entry name" value="Znf_put"/>
</dbReference>
<dbReference type="EMBL" id="JACHGW010000004">
    <property type="protein sequence ID" value="MBB6052473.1"/>
    <property type="molecule type" value="Genomic_DNA"/>
</dbReference>
<name>A0A7W9W879_ARMRO</name>
<comment type="caution">
    <text evidence="2">The sequence shown here is derived from an EMBL/GenBank/DDBJ whole genome shotgun (WGS) entry which is preliminary data.</text>
</comment>
<proteinExistence type="predicted"/>
<accession>A0A7W9W879</accession>
<evidence type="ECO:0000259" key="1">
    <source>
        <dbReference type="Pfam" id="PF13490"/>
    </source>
</evidence>
<dbReference type="Proteomes" id="UP000520814">
    <property type="component" value="Unassembled WGS sequence"/>
</dbReference>
<dbReference type="AlphaFoldDB" id="A0A7W9W879"/>
<evidence type="ECO:0000313" key="2">
    <source>
        <dbReference type="EMBL" id="MBB6052473.1"/>
    </source>
</evidence>
<organism evidence="2 3">
    <name type="scientific">Armatimonas rosea</name>
    <dbReference type="NCBI Taxonomy" id="685828"/>
    <lineage>
        <taxon>Bacteria</taxon>
        <taxon>Bacillati</taxon>
        <taxon>Armatimonadota</taxon>
        <taxon>Armatimonadia</taxon>
        <taxon>Armatimonadales</taxon>
        <taxon>Armatimonadaceae</taxon>
        <taxon>Armatimonas</taxon>
    </lineage>
</organism>